<evidence type="ECO:0000256" key="3">
    <source>
        <dbReference type="ARBA" id="ARBA00022723"/>
    </source>
</evidence>
<dbReference type="InterPro" id="IPR000092">
    <property type="entry name" value="Polyprenyl_synt"/>
</dbReference>
<reference evidence="5 6" key="1">
    <citation type="submission" date="2019-08" db="EMBL/GenBank/DDBJ databases">
        <title>The genome sequence of a newly discovered highly antifungal drug resistant Aspergillus species, Aspergillus tanneri NIH 1004.</title>
        <authorList>
            <person name="Mounaud S."/>
            <person name="Singh I."/>
            <person name="Joardar V."/>
            <person name="Pakala S."/>
            <person name="Pakala S."/>
            <person name="Venepally P."/>
            <person name="Chung J.K."/>
            <person name="Losada L."/>
            <person name="Nierman W.C."/>
        </authorList>
    </citation>
    <scope>NUCLEOTIDE SEQUENCE [LARGE SCALE GENOMIC DNA]</scope>
    <source>
        <strain evidence="5 6">NIH1004</strain>
    </source>
</reference>
<comment type="cofactor">
    <cofactor evidence="1">
        <name>Mg(2+)</name>
        <dbReference type="ChEBI" id="CHEBI:18420"/>
    </cofactor>
</comment>
<dbReference type="AlphaFoldDB" id="A0A5M9MHK9"/>
<gene>
    <name evidence="5" type="primary">ERG20_1</name>
    <name evidence="5" type="ORF">ATNIH1004_007891</name>
</gene>
<dbReference type="GeneID" id="54330593"/>
<dbReference type="PANTHER" id="PTHR11525">
    <property type="entry name" value="FARNESYL-PYROPHOSPHATE SYNTHETASE"/>
    <property type="match status" value="1"/>
</dbReference>
<keyword evidence="4" id="KW-0460">Magnesium</keyword>
<dbReference type="VEuPathDB" id="FungiDB:EYZ11_001076"/>
<dbReference type="Gene3D" id="1.10.600.10">
    <property type="entry name" value="Farnesyl Diphosphate Synthase"/>
    <property type="match status" value="1"/>
</dbReference>
<organism evidence="5 6">
    <name type="scientific">Aspergillus tanneri</name>
    <dbReference type="NCBI Taxonomy" id="1220188"/>
    <lineage>
        <taxon>Eukaryota</taxon>
        <taxon>Fungi</taxon>
        <taxon>Dikarya</taxon>
        <taxon>Ascomycota</taxon>
        <taxon>Pezizomycotina</taxon>
        <taxon>Eurotiomycetes</taxon>
        <taxon>Eurotiomycetidae</taxon>
        <taxon>Eurotiales</taxon>
        <taxon>Aspergillaceae</taxon>
        <taxon>Aspergillus</taxon>
        <taxon>Aspergillus subgen. Circumdati</taxon>
    </lineage>
</organism>
<evidence type="ECO:0000313" key="5">
    <source>
        <dbReference type="EMBL" id="KAA8646458.1"/>
    </source>
</evidence>
<dbReference type="OrthoDB" id="10257492at2759"/>
<proteinExistence type="predicted"/>
<dbReference type="GO" id="GO:0046165">
    <property type="term" value="P:alcohol biosynthetic process"/>
    <property type="evidence" value="ECO:0007669"/>
    <property type="project" value="UniProtKB-ARBA"/>
</dbReference>
<name>A0A5M9MHK9_9EURO</name>
<protein>
    <submittedName>
        <fullName evidence="5">Farnesyl pyrophosphate synthetase</fullName>
    </submittedName>
</protein>
<dbReference type="SUPFAM" id="SSF48576">
    <property type="entry name" value="Terpenoid synthases"/>
    <property type="match status" value="1"/>
</dbReference>
<dbReference type="GO" id="GO:0005737">
    <property type="term" value="C:cytoplasm"/>
    <property type="evidence" value="ECO:0007669"/>
    <property type="project" value="TreeGrafter"/>
</dbReference>
<dbReference type="GO" id="GO:0004337">
    <property type="term" value="F:(2E,6E)-farnesyl diphosphate synthase activity"/>
    <property type="evidence" value="ECO:0007669"/>
    <property type="project" value="TreeGrafter"/>
</dbReference>
<comment type="caution">
    <text evidence="5">The sequence shown here is derived from an EMBL/GenBank/DDBJ whole genome shotgun (WGS) entry which is preliminary data.</text>
</comment>
<evidence type="ECO:0000256" key="4">
    <source>
        <dbReference type="ARBA" id="ARBA00022842"/>
    </source>
</evidence>
<dbReference type="GO" id="GO:0004161">
    <property type="term" value="F:dimethylallyltranstransferase activity"/>
    <property type="evidence" value="ECO:0007669"/>
    <property type="project" value="TreeGrafter"/>
</dbReference>
<dbReference type="EMBL" id="QUQM01000007">
    <property type="protein sequence ID" value="KAA8646458.1"/>
    <property type="molecule type" value="Genomic_DNA"/>
</dbReference>
<evidence type="ECO:0000313" key="6">
    <source>
        <dbReference type="Proteomes" id="UP000324241"/>
    </source>
</evidence>
<accession>A0A5M9MHK9</accession>
<evidence type="ECO:0000256" key="1">
    <source>
        <dbReference type="ARBA" id="ARBA00001946"/>
    </source>
</evidence>
<dbReference type="InterPro" id="IPR008949">
    <property type="entry name" value="Isoprenoid_synthase_dom_sf"/>
</dbReference>
<keyword evidence="2" id="KW-0808">Transferase</keyword>
<dbReference type="GO" id="GO:0043386">
    <property type="term" value="P:mycotoxin biosynthetic process"/>
    <property type="evidence" value="ECO:0007669"/>
    <property type="project" value="UniProtKB-ARBA"/>
</dbReference>
<dbReference type="InterPro" id="IPR039702">
    <property type="entry name" value="FPS1-like"/>
</dbReference>
<evidence type="ECO:0000256" key="2">
    <source>
        <dbReference type="ARBA" id="ARBA00022679"/>
    </source>
</evidence>
<dbReference type="Proteomes" id="UP000324241">
    <property type="component" value="Unassembled WGS sequence"/>
</dbReference>
<keyword evidence="3" id="KW-0479">Metal-binding</keyword>
<dbReference type="PANTHER" id="PTHR11525:SF0">
    <property type="entry name" value="FARNESYL PYROPHOSPHATE SYNTHASE"/>
    <property type="match status" value="1"/>
</dbReference>
<dbReference type="RefSeq" id="XP_033425819.1">
    <property type="nucleotide sequence ID" value="XM_033572504.1"/>
</dbReference>
<dbReference type="Pfam" id="PF00348">
    <property type="entry name" value="polyprenyl_synt"/>
    <property type="match status" value="1"/>
</dbReference>
<sequence>MHRGLTVLHARHILSNESLTSQHVKDLCILCWLSEVLQAVYTIWDDIIDDYMTHCGQFCWLHRQGIGMNSINEACIIRPLIFSLLRVYFGEDPRYARVADLFLDMGLRTELGQLTHTYSASVDVRSDL</sequence>
<dbReference type="GO" id="GO:0046872">
    <property type="term" value="F:metal ion binding"/>
    <property type="evidence" value="ECO:0007669"/>
    <property type="project" value="UniProtKB-KW"/>
</dbReference>
<dbReference type="GO" id="GO:0045337">
    <property type="term" value="P:farnesyl diphosphate biosynthetic process"/>
    <property type="evidence" value="ECO:0007669"/>
    <property type="project" value="TreeGrafter"/>
</dbReference>